<sequence length="144" mass="16284">MLLYIFCLCCILQPLFHVFGKREVLQRFVVEEGAKPAIFGSYSYDPVKQVFVPPPQDNNTLDDDIPSQFQNGSIKSTAAGDQQPTPNPEDTTPGGELRANNNSINLVYRKHVTPVTQKNTAWWMRPKLPFNNLTANIHKINNKL</sequence>
<evidence type="ECO:0000256" key="1">
    <source>
        <dbReference type="SAM" id="MobiDB-lite"/>
    </source>
</evidence>
<reference evidence="4 5" key="1">
    <citation type="submission" date="2025-04" db="UniProtKB">
        <authorList>
            <consortium name="RefSeq"/>
        </authorList>
    </citation>
    <scope>IDENTIFICATION</scope>
</reference>
<dbReference type="RefSeq" id="XP_026730447.1">
    <property type="nucleotide sequence ID" value="XM_026874646.1"/>
</dbReference>
<dbReference type="AlphaFoldDB" id="A0A7E5VQ78"/>
<dbReference type="Proteomes" id="UP000322000">
    <property type="component" value="Chromosome 16"/>
</dbReference>
<dbReference type="OrthoDB" id="6927775at2759"/>
<evidence type="ECO:0000313" key="3">
    <source>
        <dbReference type="Proteomes" id="UP000322000"/>
    </source>
</evidence>
<keyword evidence="2" id="KW-0732">Signal</keyword>
<keyword evidence="3" id="KW-1185">Reference proteome</keyword>
<feature type="compositionally biased region" description="Polar residues" evidence="1">
    <location>
        <begin position="67"/>
        <end position="90"/>
    </location>
</feature>
<feature type="signal peptide" evidence="2">
    <location>
        <begin position="1"/>
        <end position="20"/>
    </location>
</feature>
<feature type="region of interest" description="Disordered" evidence="1">
    <location>
        <begin position="53"/>
        <end position="100"/>
    </location>
</feature>
<dbReference type="KEGG" id="tnl:113495736"/>
<gene>
    <name evidence="4" type="primary">LOC113495736</name>
    <name evidence="5" type="synonym">LOC113502066</name>
</gene>
<feature type="chain" id="PRO_5044656519" evidence="2">
    <location>
        <begin position="21"/>
        <end position="144"/>
    </location>
</feature>
<dbReference type="RefSeq" id="XP_026739247.1">
    <property type="nucleotide sequence ID" value="XM_026883446.1"/>
</dbReference>
<dbReference type="Proteomes" id="UP000322000">
    <property type="component" value="Chromosome 7"/>
</dbReference>
<protein>
    <submittedName>
        <fullName evidence="4">Uncharacterized protein LOC113495736</fullName>
    </submittedName>
    <submittedName>
        <fullName evidence="5">Uncharacterized protein LOC113502066</fullName>
    </submittedName>
</protein>
<accession>A0A7E5VQ78</accession>
<dbReference type="GeneID" id="113495736"/>
<name>A0A7E5VQ78_TRINI</name>
<evidence type="ECO:0000313" key="4">
    <source>
        <dbReference type="RefSeq" id="XP_026730447.1"/>
    </source>
</evidence>
<dbReference type="KEGG" id="tnl:113502066"/>
<organism evidence="3 4">
    <name type="scientific">Trichoplusia ni</name>
    <name type="common">Cabbage looper</name>
    <dbReference type="NCBI Taxonomy" id="7111"/>
    <lineage>
        <taxon>Eukaryota</taxon>
        <taxon>Metazoa</taxon>
        <taxon>Ecdysozoa</taxon>
        <taxon>Arthropoda</taxon>
        <taxon>Hexapoda</taxon>
        <taxon>Insecta</taxon>
        <taxon>Pterygota</taxon>
        <taxon>Neoptera</taxon>
        <taxon>Endopterygota</taxon>
        <taxon>Lepidoptera</taxon>
        <taxon>Glossata</taxon>
        <taxon>Ditrysia</taxon>
        <taxon>Noctuoidea</taxon>
        <taxon>Noctuidae</taxon>
        <taxon>Plusiinae</taxon>
        <taxon>Trichoplusia</taxon>
    </lineage>
</organism>
<proteinExistence type="predicted"/>
<evidence type="ECO:0000313" key="5">
    <source>
        <dbReference type="RefSeq" id="XP_026739247.1"/>
    </source>
</evidence>
<evidence type="ECO:0000256" key="2">
    <source>
        <dbReference type="SAM" id="SignalP"/>
    </source>
</evidence>